<dbReference type="EMBL" id="MN739654">
    <property type="protein sequence ID" value="QHT18353.1"/>
    <property type="molecule type" value="Genomic_DNA"/>
</dbReference>
<name>A0A6C0DP75_9ZZZZ</name>
<dbReference type="AlphaFoldDB" id="A0A6C0DP75"/>
<reference evidence="1" key="1">
    <citation type="journal article" date="2020" name="Nature">
        <title>Giant virus diversity and host interactions through global metagenomics.</title>
        <authorList>
            <person name="Schulz F."/>
            <person name="Roux S."/>
            <person name="Paez-Espino D."/>
            <person name="Jungbluth S."/>
            <person name="Walsh D.A."/>
            <person name="Denef V.J."/>
            <person name="McMahon K.D."/>
            <person name="Konstantinidis K.T."/>
            <person name="Eloe-Fadrosh E.A."/>
            <person name="Kyrpides N.C."/>
            <person name="Woyke T."/>
        </authorList>
    </citation>
    <scope>NUCLEOTIDE SEQUENCE</scope>
    <source>
        <strain evidence="1">GVMAG-M-3300023174-46</strain>
    </source>
</reference>
<accession>A0A6C0DP75</accession>
<organism evidence="1">
    <name type="scientific">viral metagenome</name>
    <dbReference type="NCBI Taxonomy" id="1070528"/>
    <lineage>
        <taxon>unclassified sequences</taxon>
        <taxon>metagenomes</taxon>
        <taxon>organismal metagenomes</taxon>
    </lineage>
</organism>
<evidence type="ECO:0000313" key="1">
    <source>
        <dbReference type="EMBL" id="QHT18353.1"/>
    </source>
</evidence>
<proteinExistence type="predicted"/>
<sequence>MEFNSEQWLLLAFTLAFVIFAAFVKGDDMATDVVLDRHRNREHSYTTGRRSGGGPFVLGSDPGPAPVSASRRRSGLALLGENDTLTEEVYETPGGSFVSLHETLFGKKEKKPYLWLFYNDSEVNSRWWADFGARSSHVIHIPILNLLYDSILSKNMNDYDVQIIGGLTDVAKLLGGFGLLPENMQNTKAFVTEPEEDWIRTAILAKFGGLWLSPSVYCLRPFGKLPNDRVVTFGSDDVPMYSGSTVPEFRALWSPMPEHPLFVYWEKKCRGRLDYQNGGRQVRGDAKSDWIELSKKYKKEGKIRYELSRNVKTGKRIELEDLFAAGTEGYLPFPIPPDAVYLVVPYKELKERRMFGWVLRSSEEQLLESDLAFTHIVNSTYF</sequence>
<protein>
    <submittedName>
        <fullName evidence="1">Uncharacterized protein</fullName>
    </submittedName>
</protein>